<dbReference type="Gene3D" id="2.170.270.10">
    <property type="entry name" value="SET domain"/>
    <property type="match status" value="1"/>
</dbReference>
<name>A0A6A3AXW1_HIBSY</name>
<dbReference type="Pfam" id="PF05033">
    <property type="entry name" value="Pre-SET"/>
    <property type="match status" value="1"/>
</dbReference>
<dbReference type="PROSITE" id="PS50280">
    <property type="entry name" value="SET"/>
    <property type="match status" value="1"/>
</dbReference>
<dbReference type="SMART" id="SM00466">
    <property type="entry name" value="SRA"/>
    <property type="match status" value="1"/>
</dbReference>
<reference evidence="6" key="1">
    <citation type="submission" date="2019-09" db="EMBL/GenBank/DDBJ databases">
        <title>Draft genome information of white flower Hibiscus syriacus.</title>
        <authorList>
            <person name="Kim Y.-M."/>
        </authorList>
    </citation>
    <scope>NUCLEOTIDE SEQUENCE [LARGE SCALE GENOMIC DNA]</scope>
    <source>
        <strain evidence="6">YM2019G1</strain>
    </source>
</reference>
<dbReference type="InterPro" id="IPR036987">
    <property type="entry name" value="SRA-YDG_sf"/>
</dbReference>
<dbReference type="Proteomes" id="UP000436088">
    <property type="component" value="Unassembled WGS sequence"/>
</dbReference>
<evidence type="ECO:0000256" key="2">
    <source>
        <dbReference type="ARBA" id="ARBA00022454"/>
    </source>
</evidence>
<dbReference type="PANTHER" id="PTHR45660">
    <property type="entry name" value="HISTONE-LYSINE N-METHYLTRANSFERASE SETMAR"/>
    <property type="match status" value="1"/>
</dbReference>
<dbReference type="InterPro" id="IPR001214">
    <property type="entry name" value="SET_dom"/>
</dbReference>
<evidence type="ECO:0000256" key="1">
    <source>
        <dbReference type="ARBA" id="ARBA00004584"/>
    </source>
</evidence>
<sequence length="348" mass="39016">MLLQEEESKLKGEGKSHRRVDYPAVKIFKEKMSYVNTGKSIIGTVPGVEVGDEFQYFVELNIVGLHRPSQAGIDYVKQGKQPEDQKLQRGNLALANSKFVKNPVRLIQGRGKAYVYDGLYLVVEFKQEPGPHGKSKVREGFCVHDISNGKEIIPISAINTIDAEKTPTFVYVPRMIYPDWCHRTPSKGCNCINGCSQSAKCSCVMKNGGDIPYNHNGAIVLPKPLVYECGPSCKCPASCYNRVSQHGIRFQFEIFKTKSKGWGVRSLNSIPSGSFICEYTGELIEDKEAEKRIGHDEYLFDIGNNYSDSSLWNYLSTLMHDGHSIFNKLFQTVVSRLMQHGLAIWGDS</sequence>
<comment type="caution">
    <text evidence="6">The sequence shown here is derived from an EMBL/GenBank/DDBJ whole genome shotgun (WGS) entry which is preliminary data.</text>
</comment>
<dbReference type="SUPFAM" id="SSF88697">
    <property type="entry name" value="PUA domain-like"/>
    <property type="match status" value="1"/>
</dbReference>
<organism evidence="6 7">
    <name type="scientific">Hibiscus syriacus</name>
    <name type="common">Rose of Sharon</name>
    <dbReference type="NCBI Taxonomy" id="106335"/>
    <lineage>
        <taxon>Eukaryota</taxon>
        <taxon>Viridiplantae</taxon>
        <taxon>Streptophyta</taxon>
        <taxon>Embryophyta</taxon>
        <taxon>Tracheophyta</taxon>
        <taxon>Spermatophyta</taxon>
        <taxon>Magnoliopsida</taxon>
        <taxon>eudicotyledons</taxon>
        <taxon>Gunneridae</taxon>
        <taxon>Pentapetalae</taxon>
        <taxon>rosids</taxon>
        <taxon>malvids</taxon>
        <taxon>Malvales</taxon>
        <taxon>Malvaceae</taxon>
        <taxon>Malvoideae</taxon>
        <taxon>Hibiscus</taxon>
    </lineage>
</organism>
<evidence type="ECO:0000313" key="7">
    <source>
        <dbReference type="Proteomes" id="UP000436088"/>
    </source>
</evidence>
<evidence type="ECO:0000313" key="6">
    <source>
        <dbReference type="EMBL" id="KAE8708528.1"/>
    </source>
</evidence>
<evidence type="ECO:0000259" key="4">
    <source>
        <dbReference type="PROSITE" id="PS50280"/>
    </source>
</evidence>
<dbReference type="Pfam" id="PF02182">
    <property type="entry name" value="SAD_SRA"/>
    <property type="match status" value="2"/>
</dbReference>
<dbReference type="GO" id="GO:0042054">
    <property type="term" value="F:histone methyltransferase activity"/>
    <property type="evidence" value="ECO:0007669"/>
    <property type="project" value="InterPro"/>
</dbReference>
<gene>
    <name evidence="6" type="ORF">F3Y22_tig00110338pilonHSYRG00025</name>
</gene>
<dbReference type="SUPFAM" id="SSF82199">
    <property type="entry name" value="SET domain"/>
    <property type="match status" value="1"/>
</dbReference>
<feature type="domain" description="Pre-SET" evidence="5">
    <location>
        <begin position="187"/>
        <end position="247"/>
    </location>
</feature>
<evidence type="ECO:0000259" key="5">
    <source>
        <dbReference type="PROSITE" id="PS50867"/>
    </source>
</evidence>
<protein>
    <submittedName>
        <fullName evidence="6">Expansin-related protein 1</fullName>
    </submittedName>
</protein>
<dbReference type="PROSITE" id="PS50867">
    <property type="entry name" value="PRE_SET"/>
    <property type="match status" value="1"/>
</dbReference>
<dbReference type="InterPro" id="IPR015947">
    <property type="entry name" value="PUA-like_sf"/>
</dbReference>
<dbReference type="InterPro" id="IPR007728">
    <property type="entry name" value="Pre-SET_dom"/>
</dbReference>
<keyword evidence="2" id="KW-0158">Chromosome</keyword>
<dbReference type="Gene3D" id="2.30.280.10">
    <property type="entry name" value="SRA-YDG"/>
    <property type="match status" value="2"/>
</dbReference>
<dbReference type="GO" id="GO:0000775">
    <property type="term" value="C:chromosome, centromeric region"/>
    <property type="evidence" value="ECO:0007669"/>
    <property type="project" value="UniProtKB-SubCell"/>
</dbReference>
<keyword evidence="3" id="KW-0539">Nucleus</keyword>
<dbReference type="InterPro" id="IPR051357">
    <property type="entry name" value="H3K9_HMTase_SUVAR3-9"/>
</dbReference>
<dbReference type="AlphaFoldDB" id="A0A6A3AXW1"/>
<dbReference type="EMBL" id="VEPZ02000940">
    <property type="protein sequence ID" value="KAE8708528.1"/>
    <property type="molecule type" value="Genomic_DNA"/>
</dbReference>
<comment type="subcellular location">
    <subcellularLocation>
        <location evidence="1">Chromosome</location>
        <location evidence="1">Centromere</location>
    </subcellularLocation>
</comment>
<dbReference type="PANTHER" id="PTHR45660:SF46">
    <property type="entry name" value="HISTONE-LYSINE N-METHYLTRANSFERASE, H3 LYSINE-9 SPECIFIC SUVH6"/>
    <property type="match status" value="1"/>
</dbReference>
<dbReference type="GO" id="GO:0005634">
    <property type="term" value="C:nucleus"/>
    <property type="evidence" value="ECO:0007669"/>
    <property type="project" value="InterPro"/>
</dbReference>
<dbReference type="Pfam" id="PF00856">
    <property type="entry name" value="SET"/>
    <property type="match status" value="1"/>
</dbReference>
<dbReference type="GO" id="GO:0003690">
    <property type="term" value="F:double-stranded DNA binding"/>
    <property type="evidence" value="ECO:0007669"/>
    <property type="project" value="TreeGrafter"/>
</dbReference>
<evidence type="ECO:0000256" key="3">
    <source>
        <dbReference type="ARBA" id="ARBA00023242"/>
    </source>
</evidence>
<accession>A0A6A3AXW1</accession>
<proteinExistence type="predicted"/>
<dbReference type="InterPro" id="IPR046341">
    <property type="entry name" value="SET_dom_sf"/>
</dbReference>
<dbReference type="GO" id="GO:0008270">
    <property type="term" value="F:zinc ion binding"/>
    <property type="evidence" value="ECO:0007669"/>
    <property type="project" value="InterPro"/>
</dbReference>
<dbReference type="SMART" id="SM00468">
    <property type="entry name" value="PreSET"/>
    <property type="match status" value="1"/>
</dbReference>
<dbReference type="InterPro" id="IPR003105">
    <property type="entry name" value="SRA_YDG"/>
</dbReference>
<keyword evidence="7" id="KW-1185">Reference proteome</keyword>
<feature type="domain" description="SET" evidence="4">
    <location>
        <begin position="250"/>
        <end position="348"/>
    </location>
</feature>